<evidence type="ECO:0000313" key="3">
    <source>
        <dbReference type="Proteomes" id="UP000494205"/>
    </source>
</evidence>
<organism evidence="2 3">
    <name type="scientific">Paraburkholderia rhynchosiae</name>
    <dbReference type="NCBI Taxonomy" id="487049"/>
    <lineage>
        <taxon>Bacteria</taxon>
        <taxon>Pseudomonadati</taxon>
        <taxon>Pseudomonadota</taxon>
        <taxon>Betaproteobacteria</taxon>
        <taxon>Burkholderiales</taxon>
        <taxon>Burkholderiaceae</taxon>
        <taxon>Paraburkholderia</taxon>
    </lineage>
</organism>
<evidence type="ECO:0000313" key="2">
    <source>
        <dbReference type="EMBL" id="CAB3662697.1"/>
    </source>
</evidence>
<evidence type="ECO:0000256" key="1">
    <source>
        <dbReference type="SAM" id="MobiDB-lite"/>
    </source>
</evidence>
<dbReference type="EMBL" id="CADIJZ010000005">
    <property type="protein sequence ID" value="CAB3662697.1"/>
    <property type="molecule type" value="Genomic_DNA"/>
</dbReference>
<sequence length="181" mass="19768">MHRRRRSPGACADATNLRLHARSYALRGQPWVRDTLCLRSSQFAMKTAPSSPAPIVPAMNGARAAGLVVFSARPKAKQRPSNDSTLTSLNPRSDGRNSGAWLTCLNELHDPRSVAGDRGQNGDSRRFRVCCLPPTVESHRRFPRAVTAIFSGASSRRVPCVRPWLRASSRQAPASPLGASW</sequence>
<dbReference type="Proteomes" id="UP000494205">
    <property type="component" value="Unassembled WGS sequence"/>
</dbReference>
<reference evidence="2 3" key="1">
    <citation type="submission" date="2020-04" db="EMBL/GenBank/DDBJ databases">
        <authorList>
            <person name="De Canck E."/>
        </authorList>
    </citation>
    <scope>NUCLEOTIDE SEQUENCE [LARGE SCALE GENOMIC DNA]</scope>
    <source>
        <strain evidence="2 3">LMG 27174</strain>
    </source>
</reference>
<proteinExistence type="predicted"/>
<protein>
    <submittedName>
        <fullName evidence="2">Uncharacterized protein</fullName>
    </submittedName>
</protein>
<dbReference type="AlphaFoldDB" id="A0A6J5ABD5"/>
<feature type="region of interest" description="Disordered" evidence="1">
    <location>
        <begin position="73"/>
        <end position="94"/>
    </location>
</feature>
<accession>A0A6J5ABD5</accession>
<feature type="compositionally biased region" description="Polar residues" evidence="1">
    <location>
        <begin position="79"/>
        <end position="91"/>
    </location>
</feature>
<gene>
    <name evidence="2" type="ORF">LMG27174_01725</name>
</gene>
<name>A0A6J5ABD5_9BURK</name>